<name>A0AAD3RJY2_LATJO</name>
<protein>
    <submittedName>
        <fullName evidence="1">Mitochondrial import receptor subunit TOM20 homolog B</fullName>
    </submittedName>
</protein>
<dbReference type="EMBL" id="BRZM01000776">
    <property type="protein sequence ID" value="GLD71883.1"/>
    <property type="molecule type" value="Genomic_DNA"/>
</dbReference>
<sequence>MGRVSPVKEQPEGVDESCSIYAKRRPDLPVIHKHPHPLRTRLRETPNWRAEGKKAAKERAGPIKLPDLKDAWKLCEVLPEEIQLGRSCWLRETMRKVDHLTNAHCSVWFQQLLQVPADSATRAVFSQMLLTKLPSISQAARRSNTSHCRVATILLTSLNYPVPRLPYPPTVPVRVVPSSMLPVSSPNSALTVQLQLSLTISPPGLPGPEDSFVGPLAGPLPSSLWFRLLSVYSSAFLSSLTLHSDGLPSSFSKGRPVPTRIIEIALRKKQTAVNVTFLVQLTGRLPNWVLFLFHARPPPFCWASASASSSPSAHCSLHARLRHLLFFFFCCCCFYLTPAARQPSPCLL</sequence>
<comment type="caution">
    <text evidence="1">The sequence shown here is derived from an EMBL/GenBank/DDBJ whole genome shotgun (WGS) entry which is preliminary data.</text>
</comment>
<dbReference type="AlphaFoldDB" id="A0AAD3RJY2"/>
<proteinExistence type="predicted"/>
<reference evidence="1" key="1">
    <citation type="submission" date="2022-08" db="EMBL/GenBank/DDBJ databases">
        <title>Genome sequencing of akame (Lates japonicus).</title>
        <authorList>
            <person name="Hashiguchi Y."/>
            <person name="Takahashi H."/>
        </authorList>
    </citation>
    <scope>NUCLEOTIDE SEQUENCE</scope>
    <source>
        <strain evidence="1">Kochi</strain>
    </source>
</reference>
<gene>
    <name evidence="1" type="ORF">AKAME5_002320700</name>
</gene>
<keyword evidence="1" id="KW-0675">Receptor</keyword>
<accession>A0AAD3RJY2</accession>
<organism evidence="1 2">
    <name type="scientific">Lates japonicus</name>
    <name type="common">Japanese lates</name>
    <dbReference type="NCBI Taxonomy" id="270547"/>
    <lineage>
        <taxon>Eukaryota</taxon>
        <taxon>Metazoa</taxon>
        <taxon>Chordata</taxon>
        <taxon>Craniata</taxon>
        <taxon>Vertebrata</taxon>
        <taxon>Euteleostomi</taxon>
        <taxon>Actinopterygii</taxon>
        <taxon>Neopterygii</taxon>
        <taxon>Teleostei</taxon>
        <taxon>Neoteleostei</taxon>
        <taxon>Acanthomorphata</taxon>
        <taxon>Carangaria</taxon>
        <taxon>Carangaria incertae sedis</taxon>
        <taxon>Centropomidae</taxon>
        <taxon>Lates</taxon>
    </lineage>
</organism>
<keyword evidence="2" id="KW-1185">Reference proteome</keyword>
<evidence type="ECO:0000313" key="1">
    <source>
        <dbReference type="EMBL" id="GLD71883.1"/>
    </source>
</evidence>
<dbReference type="Proteomes" id="UP001279410">
    <property type="component" value="Unassembled WGS sequence"/>
</dbReference>
<evidence type="ECO:0000313" key="2">
    <source>
        <dbReference type="Proteomes" id="UP001279410"/>
    </source>
</evidence>